<protein>
    <submittedName>
        <fullName evidence="8">Uncharacterized protein</fullName>
    </submittedName>
</protein>
<name>A0AAE0S8H5_9BIVA</name>
<evidence type="ECO:0000313" key="8">
    <source>
        <dbReference type="EMBL" id="KAK3587377.1"/>
    </source>
</evidence>
<dbReference type="FunFam" id="1.20.1270.60:FF:000009">
    <property type="entry name" value="Protein kinase C and casein kinase substrate in neurons 2"/>
    <property type="match status" value="1"/>
</dbReference>
<keyword evidence="4" id="KW-0175">Coiled coil</keyword>
<evidence type="ECO:0000256" key="3">
    <source>
        <dbReference type="PROSITE-ProRule" id="PRU00192"/>
    </source>
</evidence>
<dbReference type="SMART" id="SM00326">
    <property type="entry name" value="SH3"/>
    <property type="match status" value="1"/>
</dbReference>
<feature type="region of interest" description="Disordered" evidence="5">
    <location>
        <begin position="195"/>
        <end position="216"/>
    </location>
</feature>
<evidence type="ECO:0000256" key="1">
    <source>
        <dbReference type="ARBA" id="ARBA00004184"/>
    </source>
</evidence>
<evidence type="ECO:0000256" key="4">
    <source>
        <dbReference type="PROSITE-ProRule" id="PRU01077"/>
    </source>
</evidence>
<dbReference type="SMART" id="SM00055">
    <property type="entry name" value="FCH"/>
    <property type="match status" value="1"/>
</dbReference>
<organism evidence="8 9">
    <name type="scientific">Potamilus streckersoni</name>
    <dbReference type="NCBI Taxonomy" id="2493646"/>
    <lineage>
        <taxon>Eukaryota</taxon>
        <taxon>Metazoa</taxon>
        <taxon>Spiralia</taxon>
        <taxon>Lophotrochozoa</taxon>
        <taxon>Mollusca</taxon>
        <taxon>Bivalvia</taxon>
        <taxon>Autobranchia</taxon>
        <taxon>Heteroconchia</taxon>
        <taxon>Palaeoheterodonta</taxon>
        <taxon>Unionida</taxon>
        <taxon>Unionoidea</taxon>
        <taxon>Unionidae</taxon>
        <taxon>Ambleminae</taxon>
        <taxon>Lampsilini</taxon>
        <taxon>Potamilus</taxon>
    </lineage>
</organism>
<evidence type="ECO:0000259" key="7">
    <source>
        <dbReference type="PROSITE" id="PS51741"/>
    </source>
</evidence>
<keyword evidence="2 3" id="KW-0728">SH3 domain</keyword>
<dbReference type="GO" id="GO:0005768">
    <property type="term" value="C:endosome"/>
    <property type="evidence" value="ECO:0007669"/>
    <property type="project" value="TreeGrafter"/>
</dbReference>
<dbReference type="InterPro" id="IPR001452">
    <property type="entry name" value="SH3_domain"/>
</dbReference>
<feature type="region of interest" description="Disordered" evidence="5">
    <location>
        <begin position="360"/>
        <end position="433"/>
    </location>
</feature>
<comment type="caution">
    <text evidence="8">The sequence shown here is derived from an EMBL/GenBank/DDBJ whole genome shotgun (WGS) entry which is preliminary data.</text>
</comment>
<dbReference type="SUPFAM" id="SSF103657">
    <property type="entry name" value="BAR/IMD domain-like"/>
    <property type="match status" value="1"/>
</dbReference>
<dbReference type="PRINTS" id="PR00452">
    <property type="entry name" value="SH3DOMAIN"/>
</dbReference>
<keyword evidence="9" id="KW-1185">Reference proteome</keyword>
<dbReference type="SUPFAM" id="SSF50044">
    <property type="entry name" value="SH3-domain"/>
    <property type="match status" value="1"/>
</dbReference>
<dbReference type="PANTHER" id="PTHR23065:SF11">
    <property type="entry name" value="SYNDAPIN, ISOFORM C"/>
    <property type="match status" value="1"/>
</dbReference>
<dbReference type="Pfam" id="PF14604">
    <property type="entry name" value="SH3_9"/>
    <property type="match status" value="1"/>
</dbReference>
<reference evidence="8" key="3">
    <citation type="submission" date="2023-05" db="EMBL/GenBank/DDBJ databases">
        <authorList>
            <person name="Smith C.H."/>
        </authorList>
    </citation>
    <scope>NUCLEOTIDE SEQUENCE</scope>
    <source>
        <strain evidence="8">CHS0354</strain>
        <tissue evidence="8">Mantle</tissue>
    </source>
</reference>
<sequence length="493" mass="56480">MKAGLAGVGRVVHKFALICPTWICGIAWGKELEVPFLYKMDDMVQASSDSFWELGKYSRSVARCDNGYKLCSSLRQMIDQRNEVEKNYAKQLTAWSKKWNEFLDKGPEYASTQNMWRGVLSEADRTAALHTEVAEKLMSTVHTSIKTWQKENYHKSMMHFKETKEFEDGFRKAQKPWEKKYTKVLATRKEYHTACRQEKSTANQENNARGDSSFSPDQLKKLQEKLKKCQLDVEATNDKYQAALNDLNSYNPKYIEDMNEIFHKCQDFERRRIEFFKKVMFDIHQCLDLSVEPRFSQIYQDLHSTISSCDSDSDLRWWSANHGADMAMNWPTFEEYSPELQAISKKSKPQISSGDGITITSIKHREDVHPTSLPRAASSTSRDSMNSHSNPALQAENNNHRATPSPPASIGSSQGNPFGDVSDEESQNNFEGAGFKPCQVRALYDYAKDEDDELQFNVGDVFLKLTEEDELGWCKGEKDGVRGLFPANYVENI</sequence>
<comment type="subcellular location">
    <subcellularLocation>
        <location evidence="1">Endomembrane system</location>
        <topology evidence="1">Peripheral membrane protein</topology>
    </subcellularLocation>
</comment>
<feature type="compositionally biased region" description="Polar residues" evidence="5">
    <location>
        <begin position="200"/>
        <end position="216"/>
    </location>
</feature>
<feature type="compositionally biased region" description="Polar residues" evidence="5">
    <location>
        <begin position="377"/>
        <end position="402"/>
    </location>
</feature>
<dbReference type="Pfam" id="PF00611">
    <property type="entry name" value="FCH"/>
    <property type="match status" value="1"/>
</dbReference>
<dbReference type="PROSITE" id="PS50002">
    <property type="entry name" value="SH3"/>
    <property type="match status" value="1"/>
</dbReference>
<dbReference type="PANTHER" id="PTHR23065">
    <property type="entry name" value="PROLINE-SERINE-THREONINE PHOSPHATASE INTERACTING PROTEIN 1"/>
    <property type="match status" value="1"/>
</dbReference>
<dbReference type="GO" id="GO:0005543">
    <property type="term" value="F:phospholipid binding"/>
    <property type="evidence" value="ECO:0007669"/>
    <property type="project" value="TreeGrafter"/>
</dbReference>
<dbReference type="GO" id="GO:0007010">
    <property type="term" value="P:cytoskeleton organization"/>
    <property type="evidence" value="ECO:0007669"/>
    <property type="project" value="TreeGrafter"/>
</dbReference>
<dbReference type="InterPro" id="IPR031160">
    <property type="entry name" value="F_BAR_dom"/>
</dbReference>
<reference evidence="8" key="1">
    <citation type="journal article" date="2021" name="Genome Biol. Evol.">
        <title>A High-Quality Reference Genome for a Parasitic Bivalve with Doubly Uniparental Inheritance (Bivalvia: Unionida).</title>
        <authorList>
            <person name="Smith C.H."/>
        </authorList>
    </citation>
    <scope>NUCLEOTIDE SEQUENCE</scope>
    <source>
        <strain evidence="8">CHS0354</strain>
    </source>
</reference>
<dbReference type="Gene3D" id="1.20.1270.60">
    <property type="entry name" value="Arfaptin homology (AH) domain/BAR domain"/>
    <property type="match status" value="1"/>
</dbReference>
<evidence type="ECO:0000259" key="6">
    <source>
        <dbReference type="PROSITE" id="PS50002"/>
    </source>
</evidence>
<dbReference type="GO" id="GO:0005886">
    <property type="term" value="C:plasma membrane"/>
    <property type="evidence" value="ECO:0007669"/>
    <property type="project" value="TreeGrafter"/>
</dbReference>
<gene>
    <name evidence="8" type="ORF">CHS0354_028750</name>
</gene>
<dbReference type="InterPro" id="IPR036028">
    <property type="entry name" value="SH3-like_dom_sf"/>
</dbReference>
<dbReference type="AlphaFoldDB" id="A0AAE0S8H5"/>
<dbReference type="Proteomes" id="UP001195483">
    <property type="component" value="Unassembled WGS sequence"/>
</dbReference>
<evidence type="ECO:0000256" key="5">
    <source>
        <dbReference type="SAM" id="MobiDB-lite"/>
    </source>
</evidence>
<dbReference type="PROSITE" id="PS51741">
    <property type="entry name" value="F_BAR"/>
    <property type="match status" value="1"/>
</dbReference>
<accession>A0AAE0S8H5</accession>
<evidence type="ECO:0000256" key="2">
    <source>
        <dbReference type="ARBA" id="ARBA00022443"/>
    </source>
</evidence>
<feature type="domain" description="F-BAR" evidence="7">
    <location>
        <begin position="45"/>
        <end position="314"/>
    </location>
</feature>
<proteinExistence type="predicted"/>
<dbReference type="GO" id="GO:0097320">
    <property type="term" value="P:plasma membrane tubulation"/>
    <property type="evidence" value="ECO:0007669"/>
    <property type="project" value="TreeGrafter"/>
</dbReference>
<dbReference type="CDD" id="cd07655">
    <property type="entry name" value="F-BAR_PACSIN"/>
    <property type="match status" value="1"/>
</dbReference>
<reference evidence="8" key="2">
    <citation type="journal article" date="2021" name="Genome Biol. Evol.">
        <title>Developing a high-quality reference genome for a parasitic bivalve with doubly uniparental inheritance (Bivalvia: Unionida).</title>
        <authorList>
            <person name="Smith C.H."/>
        </authorList>
    </citation>
    <scope>NUCLEOTIDE SEQUENCE</scope>
    <source>
        <strain evidence="8">CHS0354</strain>
        <tissue evidence="8">Mantle</tissue>
    </source>
</reference>
<dbReference type="EMBL" id="JAEAOA010001725">
    <property type="protein sequence ID" value="KAK3587377.1"/>
    <property type="molecule type" value="Genomic_DNA"/>
</dbReference>
<dbReference type="Gene3D" id="2.30.30.40">
    <property type="entry name" value="SH3 Domains"/>
    <property type="match status" value="1"/>
</dbReference>
<dbReference type="InterPro" id="IPR027267">
    <property type="entry name" value="AH/BAR_dom_sf"/>
</dbReference>
<dbReference type="GO" id="GO:0030100">
    <property type="term" value="P:regulation of endocytosis"/>
    <property type="evidence" value="ECO:0007669"/>
    <property type="project" value="TreeGrafter"/>
</dbReference>
<dbReference type="InterPro" id="IPR001060">
    <property type="entry name" value="FCH_dom"/>
</dbReference>
<feature type="domain" description="SH3" evidence="6">
    <location>
        <begin position="435"/>
        <end position="493"/>
    </location>
</feature>
<evidence type="ECO:0000313" key="9">
    <source>
        <dbReference type="Proteomes" id="UP001195483"/>
    </source>
</evidence>